<evidence type="ECO:0000313" key="1">
    <source>
        <dbReference type="EMBL" id="CAI8031119.1"/>
    </source>
</evidence>
<accession>A0AA35WSF3</accession>
<evidence type="ECO:0000313" key="2">
    <source>
        <dbReference type="Proteomes" id="UP001174909"/>
    </source>
</evidence>
<dbReference type="EMBL" id="CASHTH010002520">
    <property type="protein sequence ID" value="CAI8031119.1"/>
    <property type="molecule type" value="Genomic_DNA"/>
</dbReference>
<reference evidence="1" key="1">
    <citation type="submission" date="2023-03" db="EMBL/GenBank/DDBJ databases">
        <authorList>
            <person name="Steffen K."/>
            <person name="Cardenas P."/>
        </authorList>
    </citation>
    <scope>NUCLEOTIDE SEQUENCE</scope>
</reference>
<gene>
    <name evidence="1" type="ORF">GBAR_LOCUS17644</name>
</gene>
<name>A0AA35WSF3_GEOBA</name>
<comment type="caution">
    <text evidence="1">The sequence shown here is derived from an EMBL/GenBank/DDBJ whole genome shotgun (WGS) entry which is preliminary data.</text>
</comment>
<keyword evidence="2" id="KW-1185">Reference proteome</keyword>
<protein>
    <submittedName>
        <fullName evidence="1">Uncharacterized protein</fullName>
    </submittedName>
</protein>
<dbReference type="Proteomes" id="UP001174909">
    <property type="component" value="Unassembled WGS sequence"/>
</dbReference>
<proteinExistence type="predicted"/>
<sequence>MNDRFVCCVQTSNTVLRLAAVVALVCLIAIGSFSTAFADSHEMEDEKAEEKPMEEKPNITGWFQVDVDSLGTYFLIGATHPIGGVSFDSNIYVNDHFGEFDVGVSFPVVKGDNLTLILLPMLGVGFDYTTANGPDSLFPQIFAFLPAGKIYGFHWTIGTVRSIFDSESLNELYTRNYLTYALNETVAVGPQAEAVLGLGDGGGLWALNFGGRLNIGYGENNTLGLYVGYETKKEEDSHEMGEEMEMAEEESSGASGWFRTDTDSLGTQIWVGASHSPSFLGGLSLDTDIYVVGTFGEFDIGLGIPVVDSDSMSLSFLPMVGIGFDYAAANGPSSLIAPQLFTYLTAGSIYFESWIQGFFNSPFDYGDDAIYTRNFVLLSLNDTLSVGPQVEVTLGLGDDGGLSSLIPGLRVNAGYGENNTIGVFVGFETKKGDDETGITGRMTFVRTW</sequence>
<organism evidence="1 2">
    <name type="scientific">Geodia barretti</name>
    <name type="common">Barrett's horny sponge</name>
    <dbReference type="NCBI Taxonomy" id="519541"/>
    <lineage>
        <taxon>Eukaryota</taxon>
        <taxon>Metazoa</taxon>
        <taxon>Porifera</taxon>
        <taxon>Demospongiae</taxon>
        <taxon>Heteroscleromorpha</taxon>
        <taxon>Tetractinellida</taxon>
        <taxon>Astrophorina</taxon>
        <taxon>Geodiidae</taxon>
        <taxon>Geodia</taxon>
    </lineage>
</organism>
<dbReference type="AlphaFoldDB" id="A0AA35WSF3"/>